<protein>
    <submittedName>
        <fullName evidence="3">Uncharacterized protein</fullName>
    </submittedName>
</protein>
<dbReference type="Proteomes" id="UP001190700">
    <property type="component" value="Unassembled WGS sequence"/>
</dbReference>
<feature type="chain" id="PRO_5042241710" evidence="2">
    <location>
        <begin position="20"/>
        <end position="625"/>
    </location>
</feature>
<organism evidence="3 4">
    <name type="scientific">Cymbomonas tetramitiformis</name>
    <dbReference type="NCBI Taxonomy" id="36881"/>
    <lineage>
        <taxon>Eukaryota</taxon>
        <taxon>Viridiplantae</taxon>
        <taxon>Chlorophyta</taxon>
        <taxon>Pyramimonadophyceae</taxon>
        <taxon>Pyramimonadales</taxon>
        <taxon>Pyramimonadaceae</taxon>
        <taxon>Cymbomonas</taxon>
    </lineage>
</organism>
<accession>A0AAE0GV78</accession>
<keyword evidence="2" id="KW-0732">Signal</keyword>
<reference evidence="3 4" key="1">
    <citation type="journal article" date="2015" name="Genome Biol. Evol.">
        <title>Comparative Genomics of a Bacterivorous Green Alga Reveals Evolutionary Causalities and Consequences of Phago-Mixotrophic Mode of Nutrition.</title>
        <authorList>
            <person name="Burns J.A."/>
            <person name="Paasch A."/>
            <person name="Narechania A."/>
            <person name="Kim E."/>
        </authorList>
    </citation>
    <scope>NUCLEOTIDE SEQUENCE [LARGE SCALE GENOMIC DNA]</scope>
    <source>
        <strain evidence="3 4">PLY_AMNH</strain>
    </source>
</reference>
<sequence length="625" mass="65758">MSRVFLVALCLFAAVSVDAARHLTSSSDPDCPQKVAAAKKALDDALAAQKSADSALKTEKASLDAAVAQANLDEQTANSAYLTAVNTYNTDMFSYNTALQTDTSAKAHLADVENACSQTPPPTDCAQQIKDAVAAVDAADKKLASANATKNSDSKAVDTAKTNLDGSRAAYDAAVAHEQSELARLNGDIQKANQEVLTAQSKYAQILSECPQETIKEIAAKPLKEDPDCPQKVAAAKKALDDALKAQKAADDALTSEKSVLDAQVAMADQNIKTANSDYLTAVNQYNSDMFAYNTAVQTDTSAKAKLADVENACSQTPPPTDCAQQIKDAVAAVDAADKTLDSANATKNADSKAVDTAKTNLDGARAAYDAAVAHEQSELARLNGDIQKANQEVLTAQSKYAQILSECPQTPSVSVPATSFVKMATPEIDCKTAVPAARALLSDALANQTKADNDLKTEKPILDAAVAQANLDQQAANSAFLTAQNKYNTDMFTYNTDNQQFQSAKAHLADVENACSQTPPPTDCGQKIKDAVVALDAANATLQAEVKVVDSDKKAVDTAKTNQAGAQAAYQAAVDHETQELSRLNAVIQSANLAVLSAQQNLAQVLQQCPQIVKDLIKEVLILS</sequence>
<feature type="coiled-coil region" evidence="1">
    <location>
        <begin position="373"/>
        <end position="407"/>
    </location>
</feature>
<feature type="signal peptide" evidence="2">
    <location>
        <begin position="1"/>
        <end position="19"/>
    </location>
</feature>
<keyword evidence="4" id="KW-1185">Reference proteome</keyword>
<proteinExistence type="predicted"/>
<keyword evidence="1" id="KW-0175">Coiled coil</keyword>
<evidence type="ECO:0000313" key="3">
    <source>
        <dbReference type="EMBL" id="KAK3284917.1"/>
    </source>
</evidence>
<evidence type="ECO:0000256" key="2">
    <source>
        <dbReference type="SAM" id="SignalP"/>
    </source>
</evidence>
<feature type="coiled-coil region" evidence="1">
    <location>
        <begin position="175"/>
        <end position="209"/>
    </location>
</feature>
<evidence type="ECO:0000256" key="1">
    <source>
        <dbReference type="SAM" id="Coils"/>
    </source>
</evidence>
<dbReference type="AlphaFoldDB" id="A0AAE0GV78"/>
<evidence type="ECO:0000313" key="4">
    <source>
        <dbReference type="Proteomes" id="UP001190700"/>
    </source>
</evidence>
<comment type="caution">
    <text evidence="3">The sequence shown here is derived from an EMBL/GenBank/DDBJ whole genome shotgun (WGS) entry which is preliminary data.</text>
</comment>
<gene>
    <name evidence="3" type="ORF">CYMTET_7444</name>
</gene>
<dbReference type="EMBL" id="LGRX02002089">
    <property type="protein sequence ID" value="KAK3284917.1"/>
    <property type="molecule type" value="Genomic_DNA"/>
</dbReference>
<name>A0AAE0GV78_9CHLO</name>